<evidence type="ECO:0000313" key="1">
    <source>
        <dbReference type="EMBL" id="GIX94280.1"/>
    </source>
</evidence>
<accession>A0AAV4PE85</accession>
<proteinExistence type="predicted"/>
<dbReference type="Proteomes" id="UP001054945">
    <property type="component" value="Unassembled WGS sequence"/>
</dbReference>
<gene>
    <name evidence="1" type="ORF">CEXT_345001</name>
</gene>
<comment type="caution">
    <text evidence="1">The sequence shown here is derived from an EMBL/GenBank/DDBJ whole genome shotgun (WGS) entry which is preliminary data.</text>
</comment>
<reference evidence="1 2" key="1">
    <citation type="submission" date="2021-06" db="EMBL/GenBank/DDBJ databases">
        <title>Caerostris extrusa draft genome.</title>
        <authorList>
            <person name="Kono N."/>
            <person name="Arakawa K."/>
        </authorList>
    </citation>
    <scope>NUCLEOTIDE SEQUENCE [LARGE SCALE GENOMIC DNA]</scope>
</reference>
<protein>
    <submittedName>
        <fullName evidence="1">Uncharacterized protein</fullName>
    </submittedName>
</protein>
<dbReference type="AlphaFoldDB" id="A0AAV4PE85"/>
<keyword evidence="2" id="KW-1185">Reference proteome</keyword>
<sequence length="108" mass="12517">MNMQSRQSAMHDCEITRFQEKDYDAVAIARKSDRRKENTSFASDLNCTSINAKYHRNPQTVNEYNHAPALKRASAITRGNEFFNMHNSGYRNMEKVIRIQFLALAKVC</sequence>
<dbReference type="EMBL" id="BPLR01004353">
    <property type="protein sequence ID" value="GIX94280.1"/>
    <property type="molecule type" value="Genomic_DNA"/>
</dbReference>
<evidence type="ECO:0000313" key="2">
    <source>
        <dbReference type="Proteomes" id="UP001054945"/>
    </source>
</evidence>
<name>A0AAV4PE85_CAEEX</name>
<organism evidence="1 2">
    <name type="scientific">Caerostris extrusa</name>
    <name type="common">Bark spider</name>
    <name type="synonym">Caerostris bankana</name>
    <dbReference type="NCBI Taxonomy" id="172846"/>
    <lineage>
        <taxon>Eukaryota</taxon>
        <taxon>Metazoa</taxon>
        <taxon>Ecdysozoa</taxon>
        <taxon>Arthropoda</taxon>
        <taxon>Chelicerata</taxon>
        <taxon>Arachnida</taxon>
        <taxon>Araneae</taxon>
        <taxon>Araneomorphae</taxon>
        <taxon>Entelegynae</taxon>
        <taxon>Araneoidea</taxon>
        <taxon>Araneidae</taxon>
        <taxon>Caerostris</taxon>
    </lineage>
</organism>